<evidence type="ECO:0000259" key="11">
    <source>
        <dbReference type="Pfam" id="PF07992"/>
    </source>
</evidence>
<dbReference type="GO" id="GO:0071949">
    <property type="term" value="F:FAD binding"/>
    <property type="evidence" value="ECO:0007669"/>
    <property type="project" value="EnsemblFungi"/>
</dbReference>
<evidence type="ECO:0000256" key="8">
    <source>
        <dbReference type="PIRNR" id="PIRNR000362"/>
    </source>
</evidence>
<dbReference type="eggNOG" id="KOG1800">
    <property type="taxonomic scope" value="Eukaryota"/>
</dbReference>
<dbReference type="VEuPathDB" id="FungiDB:T551_02802"/>
<dbReference type="OrthoDB" id="333024at2759"/>
<proteinExistence type="inferred from homology"/>
<keyword evidence="6 8" id="KW-0560">Oxidoreductase</keyword>
<evidence type="ECO:0000256" key="1">
    <source>
        <dbReference type="ARBA" id="ARBA00001974"/>
    </source>
</evidence>
<sequence>MTIFVSFFHIFQSLHRNISLDFLGKIRKICQSAVQNDFRAFRVCIIGSGPAGFYTADRLLKSIPKCEIDMYEALPMPFGLVRFGVAPDHYEIKNVQNQFSKIAESKKFHFIGNIRIGRDISLQQLKPHYDCMVMAYGASKDRELGLPGEGSIRGIYSARSFVGWYNGHYEFQELNPDLESTDLAVIVGHGNVALDIARILLVDPSILEKTDITEKAMESLRKSKIKHVKIIGRRGPMQMSFSTKELRKLTEFSTISFCTPNLDLYINQSLLSSDLVRSKKRLFDLLLKENVLNPNTNNKLWSLEFLLSPHQFLKYESKPDTLLSVLFEKNILRKCPDENILKAVGTGEIININTGCLIRSIGYKGVAIENSEDIGIPFDTNKGIIPNVSGRVISGYNANTSETSELPGIYTSGWIKTGPIGVIANTMYDAYETSDCIIEDWKNGKLFLNPTGIELKPGFNALLSYFKSKNIQYIQWKDWQKLNDLENKIGKELGKVRKKFTSIKEILEIIK</sequence>
<feature type="binding site" evidence="9">
    <location>
        <position position="51"/>
    </location>
    <ligand>
        <name>FAD</name>
        <dbReference type="ChEBI" id="CHEBI:57692"/>
    </ligand>
</feature>
<evidence type="ECO:0000313" key="13">
    <source>
        <dbReference type="Proteomes" id="UP000053447"/>
    </source>
</evidence>
<dbReference type="PANTHER" id="PTHR48467">
    <property type="entry name" value="GLUTAMATE SYNTHASE 1 [NADH], CHLOROPLASTIC-LIKE"/>
    <property type="match status" value="1"/>
</dbReference>
<dbReference type="GO" id="GO:0005739">
    <property type="term" value="C:mitochondrion"/>
    <property type="evidence" value="ECO:0007669"/>
    <property type="project" value="UniProtKB-SubCell"/>
</dbReference>
<evidence type="ECO:0000256" key="9">
    <source>
        <dbReference type="PIRSR" id="PIRSR000362-1"/>
    </source>
</evidence>
<dbReference type="GeneID" id="28941320"/>
<dbReference type="GO" id="GO:0008860">
    <property type="term" value="F:ferredoxin-NAD+ reductase activity"/>
    <property type="evidence" value="ECO:0007669"/>
    <property type="project" value="EnsemblFungi"/>
</dbReference>
<evidence type="ECO:0000256" key="10">
    <source>
        <dbReference type="PIRSR" id="PIRSR000362-2"/>
    </source>
</evidence>
<gene>
    <name evidence="12" type="ORF">T551_02802</name>
</gene>
<evidence type="ECO:0000256" key="6">
    <source>
        <dbReference type="ARBA" id="ARBA00023002"/>
    </source>
</evidence>
<dbReference type="Gene3D" id="3.50.50.60">
    <property type="entry name" value="FAD/NAD(P)-binding domain"/>
    <property type="match status" value="1"/>
</dbReference>
<feature type="binding site" evidence="9">
    <location>
        <position position="414"/>
    </location>
    <ligand>
        <name>FAD</name>
        <dbReference type="ChEBI" id="CHEBI:57692"/>
    </ligand>
</feature>
<evidence type="ECO:0000256" key="2">
    <source>
        <dbReference type="ARBA" id="ARBA00008312"/>
    </source>
</evidence>
<comment type="catalytic activity">
    <reaction evidence="7 8">
        <text>2 reduced [adrenodoxin] + NADP(+) + H(+) = 2 oxidized [adrenodoxin] + NADPH</text>
        <dbReference type="Rhea" id="RHEA:42312"/>
        <dbReference type="Rhea" id="RHEA-COMP:9998"/>
        <dbReference type="Rhea" id="RHEA-COMP:9999"/>
        <dbReference type="ChEBI" id="CHEBI:15378"/>
        <dbReference type="ChEBI" id="CHEBI:33737"/>
        <dbReference type="ChEBI" id="CHEBI:33738"/>
        <dbReference type="ChEBI" id="CHEBI:57783"/>
        <dbReference type="ChEBI" id="CHEBI:58349"/>
        <dbReference type="EC" id="1.18.1.6"/>
    </reaction>
</comment>
<dbReference type="InterPro" id="IPR021163">
    <property type="entry name" value="Ferredox_Rdtase_adrenod"/>
</dbReference>
<feature type="binding site" evidence="9">
    <location>
        <position position="80"/>
    </location>
    <ligand>
        <name>FAD</name>
        <dbReference type="ChEBI" id="CHEBI:57692"/>
    </ligand>
</feature>
<name>A0A0W4ZHI5_PNEJ7</name>
<organism evidence="12 13">
    <name type="scientific">Pneumocystis jirovecii (strain RU7)</name>
    <name type="common">Human pneumocystis pneumonia agent</name>
    <dbReference type="NCBI Taxonomy" id="1408657"/>
    <lineage>
        <taxon>Eukaryota</taxon>
        <taxon>Fungi</taxon>
        <taxon>Dikarya</taxon>
        <taxon>Ascomycota</taxon>
        <taxon>Taphrinomycotina</taxon>
        <taxon>Pneumocystomycetes</taxon>
        <taxon>Pneumocystaceae</taxon>
        <taxon>Pneumocystis</taxon>
    </lineage>
</organism>
<keyword evidence="3 8" id="KW-0285">Flavoprotein</keyword>
<dbReference type="PIRSF" id="PIRSF000362">
    <property type="entry name" value="FNR"/>
    <property type="match status" value="1"/>
</dbReference>
<dbReference type="SUPFAM" id="SSF51971">
    <property type="entry name" value="Nucleotide-binding domain"/>
    <property type="match status" value="1"/>
</dbReference>
<feature type="binding site" evidence="10">
    <location>
        <begin position="189"/>
        <end position="192"/>
    </location>
    <ligand>
        <name>NADP(+)</name>
        <dbReference type="ChEBI" id="CHEBI:58349"/>
    </ligand>
</feature>
<evidence type="ECO:0000256" key="5">
    <source>
        <dbReference type="ARBA" id="ARBA00022857"/>
    </source>
</evidence>
<comment type="subcellular location">
    <subcellularLocation>
        <location evidence="8">Mitochondrion</location>
    </subcellularLocation>
</comment>
<dbReference type="EMBL" id="LFWA01000013">
    <property type="protein sequence ID" value="KTW27835.1"/>
    <property type="molecule type" value="Genomic_DNA"/>
</dbReference>
<feature type="binding site" evidence="10">
    <location>
        <position position="421"/>
    </location>
    <ligand>
        <name>NADP(+)</name>
        <dbReference type="ChEBI" id="CHEBI:58349"/>
    </ligand>
</feature>
<comment type="similarity">
    <text evidence="2 8">Belongs to the ferredoxin--NADP reductase type 1 family.</text>
</comment>
<dbReference type="PRINTS" id="PR00419">
    <property type="entry name" value="ADXRDTASE"/>
</dbReference>
<reference evidence="13" key="1">
    <citation type="journal article" date="2016" name="Nat. Commun.">
        <title>Genome analysis of three Pneumocystis species reveals adaptation mechanisms to life exclusively in mammalian hosts.</title>
        <authorList>
            <person name="Ma L."/>
            <person name="Chen Z."/>
            <person name="Huang D.W."/>
            <person name="Kutty G."/>
            <person name="Ishihara M."/>
            <person name="Wang H."/>
            <person name="Abouelleil A."/>
            <person name="Bishop L."/>
            <person name="Davey E."/>
            <person name="Deng R."/>
            <person name="Deng X."/>
            <person name="Fan L."/>
            <person name="Fantoni G."/>
            <person name="Fitzgerald M."/>
            <person name="Gogineni E."/>
            <person name="Goldberg J.M."/>
            <person name="Handley G."/>
            <person name="Hu X."/>
            <person name="Huber C."/>
            <person name="Jiao X."/>
            <person name="Jones K."/>
            <person name="Levin J.Z."/>
            <person name="Liu Y."/>
            <person name="Macdonald P."/>
            <person name="Melnikov A."/>
            <person name="Raley C."/>
            <person name="Sassi M."/>
            <person name="Sherman B.T."/>
            <person name="Song X."/>
            <person name="Sykes S."/>
            <person name="Tran B."/>
            <person name="Walsh L."/>
            <person name="Xia Y."/>
            <person name="Yang J."/>
            <person name="Young S."/>
            <person name="Zeng Q."/>
            <person name="Zheng X."/>
            <person name="Stephens R."/>
            <person name="Nusbaum C."/>
            <person name="Birren B.W."/>
            <person name="Azadi P."/>
            <person name="Lempicki R.A."/>
            <person name="Cuomo C.A."/>
            <person name="Kovacs J.A."/>
        </authorList>
    </citation>
    <scope>NUCLEOTIDE SEQUENCE [LARGE SCALE GENOMIC DNA]</scope>
    <source>
        <strain evidence="13">RU7</strain>
    </source>
</reference>
<dbReference type="PANTHER" id="PTHR48467:SF1">
    <property type="entry name" value="GLUTAMATE SYNTHASE 1 [NADH], CHLOROPLASTIC-LIKE"/>
    <property type="match status" value="1"/>
</dbReference>
<keyword evidence="4 8" id="KW-0274">FAD</keyword>
<evidence type="ECO:0000256" key="3">
    <source>
        <dbReference type="ARBA" id="ARBA00022630"/>
    </source>
</evidence>
<dbReference type="Pfam" id="PF07992">
    <property type="entry name" value="Pyr_redox_2"/>
    <property type="match status" value="1"/>
</dbReference>
<comment type="cofactor">
    <cofactor evidence="1 8 9">
        <name>FAD</name>
        <dbReference type="ChEBI" id="CHEBI:57692"/>
    </cofactor>
</comment>
<feature type="binding site" evidence="9">
    <location>
        <position position="116"/>
    </location>
    <ligand>
        <name>FAD</name>
        <dbReference type="ChEBI" id="CHEBI:57692"/>
    </ligand>
</feature>
<dbReference type="AlphaFoldDB" id="A0A0W4ZHI5"/>
<keyword evidence="5 8" id="KW-0521">NADP</keyword>
<dbReference type="InterPro" id="IPR036188">
    <property type="entry name" value="FAD/NAD-bd_sf"/>
</dbReference>
<dbReference type="InterPro" id="IPR023753">
    <property type="entry name" value="FAD/NAD-binding_dom"/>
</dbReference>
<comment type="caution">
    <text evidence="12">The sequence shown here is derived from an EMBL/GenBank/DDBJ whole genome shotgun (WGS) entry which is preliminary data.</text>
</comment>
<protein>
    <recommendedName>
        <fullName evidence="8">NADPH:adrenodoxin oxidoreductase, mitochondrial</fullName>
        <ecNumber evidence="8">1.18.1.6</ecNumber>
    </recommendedName>
</protein>
<evidence type="ECO:0000256" key="4">
    <source>
        <dbReference type="ARBA" id="ARBA00022827"/>
    </source>
</evidence>
<feature type="domain" description="FAD/NAD(P)-binding" evidence="11">
    <location>
        <begin position="41"/>
        <end position="200"/>
    </location>
</feature>
<dbReference type="EC" id="1.18.1.6" evidence="8"/>
<feature type="binding site" evidence="10">
    <location>
        <begin position="233"/>
        <end position="234"/>
    </location>
    <ligand>
        <name>NADP(+)</name>
        <dbReference type="ChEBI" id="CHEBI:58349"/>
    </ligand>
</feature>
<feature type="binding site" evidence="10">
    <location>
        <position position="245"/>
    </location>
    <ligand>
        <name>NADP(+)</name>
        <dbReference type="ChEBI" id="CHEBI:58349"/>
    </ligand>
</feature>
<dbReference type="InterPro" id="IPR055275">
    <property type="entry name" value="Ferredox_Rdtase"/>
</dbReference>
<feature type="binding site" evidence="9">
    <location>
        <begin position="421"/>
        <end position="423"/>
    </location>
    <ligand>
        <name>FAD</name>
        <dbReference type="ChEBI" id="CHEBI:57692"/>
    </ligand>
</feature>
<evidence type="ECO:0000313" key="12">
    <source>
        <dbReference type="EMBL" id="KTW27835.1"/>
    </source>
</evidence>
<keyword evidence="8" id="KW-0496">Mitochondrion</keyword>
<dbReference type="RefSeq" id="XP_018228606.1">
    <property type="nucleotide sequence ID" value="XM_018375065.1"/>
</dbReference>
<dbReference type="STRING" id="1408657.A0A0W4ZHI5"/>
<evidence type="ECO:0000256" key="7">
    <source>
        <dbReference type="ARBA" id="ARBA00048933"/>
    </source>
</evidence>
<feature type="binding site" evidence="9">
    <location>
        <position position="72"/>
    </location>
    <ligand>
        <name>FAD</name>
        <dbReference type="ChEBI" id="CHEBI:57692"/>
    </ligand>
</feature>
<dbReference type="Proteomes" id="UP000053447">
    <property type="component" value="Unassembled WGS sequence"/>
</dbReference>
<accession>A0A0W4ZHI5</accession>
<dbReference type="Gene3D" id="3.40.50.720">
    <property type="entry name" value="NAD(P)-binding Rossmann-like Domain"/>
    <property type="match status" value="1"/>
</dbReference>
<keyword evidence="13" id="KW-1185">Reference proteome</keyword>
<dbReference type="GO" id="GO:0004324">
    <property type="term" value="F:ferredoxin-NADP+ reductase activity"/>
    <property type="evidence" value="ECO:0007669"/>
    <property type="project" value="EnsemblFungi"/>
</dbReference>